<evidence type="ECO:0000313" key="3">
    <source>
        <dbReference type="Proteomes" id="UP000530928"/>
    </source>
</evidence>
<evidence type="ECO:0000256" key="1">
    <source>
        <dbReference type="SAM" id="MobiDB-lite"/>
    </source>
</evidence>
<protein>
    <submittedName>
        <fullName evidence="2">Uncharacterized protein</fullName>
    </submittedName>
</protein>
<dbReference type="EMBL" id="JACDUR010000011">
    <property type="protein sequence ID" value="MBA2897387.1"/>
    <property type="molecule type" value="Genomic_DNA"/>
</dbReference>
<accession>A0A7W0CUC1</accession>
<dbReference type="RefSeq" id="WP_181616095.1">
    <property type="nucleotide sequence ID" value="NZ_BAABAM010000013.1"/>
</dbReference>
<gene>
    <name evidence="2" type="ORF">HNR30_008785</name>
</gene>
<feature type="region of interest" description="Disordered" evidence="1">
    <location>
        <begin position="62"/>
        <end position="111"/>
    </location>
</feature>
<dbReference type="Proteomes" id="UP000530928">
    <property type="component" value="Unassembled WGS sequence"/>
</dbReference>
<dbReference type="AlphaFoldDB" id="A0A7W0CUC1"/>
<comment type="caution">
    <text evidence="2">The sequence shown here is derived from an EMBL/GenBank/DDBJ whole genome shotgun (WGS) entry which is preliminary data.</text>
</comment>
<sequence length="164" mass="17285">MSKADDRAAEARLNERQHYAQKLGMKVSEILSVQVDDERALVTTHDGQRVLVTDDGVFPYDDAQPVAAPATDETAVDNPAGPIEPAVDGAMTNAAGSRSDTSGSSPAVDGTIEQIMTWVDGDAERAREALSGELAKAKPRPSLVAQLQKILDGQEDGQGQGEGE</sequence>
<organism evidence="2 3">
    <name type="scientific">Nonomuraea soli</name>
    <dbReference type="NCBI Taxonomy" id="1032476"/>
    <lineage>
        <taxon>Bacteria</taxon>
        <taxon>Bacillati</taxon>
        <taxon>Actinomycetota</taxon>
        <taxon>Actinomycetes</taxon>
        <taxon>Streptosporangiales</taxon>
        <taxon>Streptosporangiaceae</taxon>
        <taxon>Nonomuraea</taxon>
    </lineage>
</organism>
<feature type="compositionally biased region" description="Polar residues" evidence="1">
    <location>
        <begin position="94"/>
        <end position="105"/>
    </location>
</feature>
<keyword evidence="3" id="KW-1185">Reference proteome</keyword>
<proteinExistence type="predicted"/>
<evidence type="ECO:0000313" key="2">
    <source>
        <dbReference type="EMBL" id="MBA2897387.1"/>
    </source>
</evidence>
<name>A0A7W0CUC1_9ACTN</name>
<reference evidence="2 3" key="1">
    <citation type="submission" date="2020-07" db="EMBL/GenBank/DDBJ databases">
        <title>Genomic Encyclopedia of Type Strains, Phase IV (KMG-IV): sequencing the most valuable type-strain genomes for metagenomic binning, comparative biology and taxonomic classification.</title>
        <authorList>
            <person name="Goeker M."/>
        </authorList>
    </citation>
    <scope>NUCLEOTIDE SEQUENCE [LARGE SCALE GENOMIC DNA]</scope>
    <source>
        <strain evidence="2 3">DSM 45533</strain>
    </source>
</reference>